<dbReference type="GO" id="GO:0003677">
    <property type="term" value="F:DNA binding"/>
    <property type="evidence" value="ECO:0007669"/>
    <property type="project" value="InterPro"/>
</dbReference>
<organism evidence="3 4">
    <name type="scientific">Criibacterium bergeronii</name>
    <dbReference type="NCBI Taxonomy" id="1871336"/>
    <lineage>
        <taxon>Bacteria</taxon>
        <taxon>Bacillati</taxon>
        <taxon>Bacillota</taxon>
        <taxon>Clostridia</taxon>
        <taxon>Peptostreptococcales</taxon>
        <taxon>Filifactoraceae</taxon>
        <taxon>Criibacterium</taxon>
    </lineage>
</organism>
<accession>A0A371IJA2</accession>
<gene>
    <name evidence="3" type="ORF">BBG48_009520</name>
</gene>
<dbReference type="RefSeq" id="WP_094754342.1">
    <property type="nucleotide sequence ID" value="NZ_MBEW02000030.1"/>
</dbReference>
<evidence type="ECO:0000313" key="4">
    <source>
        <dbReference type="Proteomes" id="UP000093352"/>
    </source>
</evidence>
<reference evidence="3 4" key="1">
    <citation type="journal article" date="2016" name="Genome Announc.">
        <title>Draft Genome Sequence of Criibacterium bergeronii gen. nov., sp. nov., Strain CCRI-22567T, Isolated from a Vaginal Sample from a Woman with Bacterial Vaginosis.</title>
        <authorList>
            <person name="Maheux A.F."/>
            <person name="Berube E."/>
            <person name="Boudreau D.K."/>
            <person name="Raymond F."/>
            <person name="Corbeil J."/>
            <person name="Roy P.H."/>
            <person name="Boissinot M."/>
            <person name="Omar R.F."/>
        </authorList>
    </citation>
    <scope>NUCLEOTIDE SEQUENCE [LARGE SCALE GENOMIC DNA]</scope>
    <source>
        <strain evidence="3 4">CCRI-22567</strain>
    </source>
</reference>
<evidence type="ECO:0000259" key="2">
    <source>
        <dbReference type="PROSITE" id="PS51898"/>
    </source>
</evidence>
<dbReference type="PROSITE" id="PS51898">
    <property type="entry name" value="TYR_RECOMBINASE"/>
    <property type="match status" value="1"/>
</dbReference>
<dbReference type="SUPFAM" id="SSF56349">
    <property type="entry name" value="DNA breaking-rejoining enzymes"/>
    <property type="match status" value="1"/>
</dbReference>
<dbReference type="Proteomes" id="UP000093352">
    <property type="component" value="Unassembled WGS sequence"/>
</dbReference>
<dbReference type="Pfam" id="PF00589">
    <property type="entry name" value="Phage_integrase"/>
    <property type="match status" value="1"/>
</dbReference>
<dbReference type="GO" id="GO:0006310">
    <property type="term" value="P:DNA recombination"/>
    <property type="evidence" value="ECO:0007669"/>
    <property type="project" value="UniProtKB-KW"/>
</dbReference>
<evidence type="ECO:0000313" key="3">
    <source>
        <dbReference type="EMBL" id="RDY20543.1"/>
    </source>
</evidence>
<evidence type="ECO:0000256" key="1">
    <source>
        <dbReference type="ARBA" id="ARBA00023172"/>
    </source>
</evidence>
<protein>
    <recommendedName>
        <fullName evidence="2">Tyr recombinase domain-containing protein</fullName>
    </recommendedName>
</protein>
<proteinExistence type="predicted"/>
<dbReference type="InterPro" id="IPR013762">
    <property type="entry name" value="Integrase-like_cat_sf"/>
</dbReference>
<dbReference type="EMBL" id="MBEW02000030">
    <property type="protein sequence ID" value="RDY20543.1"/>
    <property type="molecule type" value="Genomic_DNA"/>
</dbReference>
<comment type="caution">
    <text evidence="3">The sequence shown here is derived from an EMBL/GenBank/DDBJ whole genome shotgun (WGS) entry which is preliminary data.</text>
</comment>
<keyword evidence="1" id="KW-0233">DNA recombination</keyword>
<dbReference type="GO" id="GO:0015074">
    <property type="term" value="P:DNA integration"/>
    <property type="evidence" value="ECO:0007669"/>
    <property type="project" value="InterPro"/>
</dbReference>
<dbReference type="Gene3D" id="1.10.443.10">
    <property type="entry name" value="Intergrase catalytic core"/>
    <property type="match status" value="1"/>
</dbReference>
<name>A0A371IJA2_9FIRM</name>
<dbReference type="InterPro" id="IPR002104">
    <property type="entry name" value="Integrase_catalytic"/>
</dbReference>
<dbReference type="InterPro" id="IPR011010">
    <property type="entry name" value="DNA_brk_join_enz"/>
</dbReference>
<keyword evidence="4" id="KW-1185">Reference proteome</keyword>
<feature type="domain" description="Tyr recombinase" evidence="2">
    <location>
        <begin position="1"/>
        <end position="87"/>
    </location>
</feature>
<sequence>MPKIFLTNSTMPLEPHSFRRFFYCFLEKNHIKKIRFHDLRHTFASNALLLNFFDVKTLSEVLGHKNASFTIDVYVSASLKQKEFCMNLMNNFL</sequence>
<dbReference type="AlphaFoldDB" id="A0A371IJA2"/>